<keyword evidence="4" id="KW-0747">Spliceosome</keyword>
<evidence type="ECO:0000256" key="6">
    <source>
        <dbReference type="ARBA" id="ARBA00023242"/>
    </source>
</evidence>
<accession>A0A3N4LVT5</accession>
<dbReference type="InterPro" id="IPR029012">
    <property type="entry name" value="Helix_hairpin_bin_sf"/>
</dbReference>
<dbReference type="SUPFAM" id="SSF140102">
    <property type="entry name" value="ISY1 domain-like"/>
    <property type="match status" value="1"/>
</dbReference>
<comment type="function">
    <text evidence="1">Involved in pre-mRNA splicing.</text>
</comment>
<dbReference type="STRING" id="1051890.A0A3N4LVT5"/>
<dbReference type="FunFam" id="1.10.287.660:FF:000001">
    <property type="entry name" value="pre-mRNA-splicing factor ISY1 homolog"/>
    <property type="match status" value="1"/>
</dbReference>
<dbReference type="Gene3D" id="1.10.287.660">
    <property type="entry name" value="Helix hairpin bin"/>
    <property type="match status" value="1"/>
</dbReference>
<evidence type="ECO:0000256" key="1">
    <source>
        <dbReference type="ARBA" id="ARBA00003777"/>
    </source>
</evidence>
<dbReference type="Pfam" id="PF06246">
    <property type="entry name" value="Isy1"/>
    <property type="match status" value="1"/>
</dbReference>
<organism evidence="8 9">
    <name type="scientific">Terfezia boudieri ATCC MYA-4762</name>
    <dbReference type="NCBI Taxonomy" id="1051890"/>
    <lineage>
        <taxon>Eukaryota</taxon>
        <taxon>Fungi</taxon>
        <taxon>Dikarya</taxon>
        <taxon>Ascomycota</taxon>
        <taxon>Pezizomycotina</taxon>
        <taxon>Pezizomycetes</taxon>
        <taxon>Pezizales</taxon>
        <taxon>Pezizaceae</taxon>
        <taxon>Terfezia</taxon>
    </lineage>
</organism>
<evidence type="ECO:0000256" key="5">
    <source>
        <dbReference type="ARBA" id="ARBA00023187"/>
    </source>
</evidence>
<dbReference type="InParanoid" id="A0A3N4LVT5"/>
<dbReference type="OrthoDB" id="1739576at2759"/>
<dbReference type="EMBL" id="ML121536">
    <property type="protein sequence ID" value="RPB25798.1"/>
    <property type="molecule type" value="Genomic_DNA"/>
</dbReference>
<evidence type="ECO:0000256" key="7">
    <source>
        <dbReference type="SAM" id="MobiDB-lite"/>
    </source>
</evidence>
<dbReference type="InterPro" id="IPR009360">
    <property type="entry name" value="Isy1"/>
</dbReference>
<dbReference type="InterPro" id="IPR037200">
    <property type="entry name" value="Isy1_sf"/>
</dbReference>
<sequence>MARNSEKAQSMLFRFREQQAADLGIIDAGRTRRPKVITEVNSIPSCEKWRGQVVKEISRKVSKIQDPSLSDYQIRDLNDEINKLMREKHMWEVQLRNLGGPNYMRFAPKIYDDEGREVPGNRGYRYFGRARELPGVRELFEEIKPKPKNTEVEKKASESIRKFVDADYYGYNRDEEDGVLLEYERKKEEEAKRNTLEKSGGPGGGGSGEPRAEWAPIPDGWKVPGREEVMEHLLERRKNKLLQKLV</sequence>
<dbReference type="GO" id="GO:0071014">
    <property type="term" value="C:post-mRNA release spliceosomal complex"/>
    <property type="evidence" value="ECO:0007669"/>
    <property type="project" value="UniProtKB-ARBA"/>
</dbReference>
<dbReference type="Proteomes" id="UP000267821">
    <property type="component" value="Unassembled WGS sequence"/>
</dbReference>
<dbReference type="AlphaFoldDB" id="A0A3N4LVT5"/>
<evidence type="ECO:0000313" key="8">
    <source>
        <dbReference type="EMBL" id="RPB25798.1"/>
    </source>
</evidence>
<dbReference type="GO" id="GO:0000350">
    <property type="term" value="P:generation of catalytic spliceosome for second transesterification step"/>
    <property type="evidence" value="ECO:0007669"/>
    <property type="project" value="InterPro"/>
</dbReference>
<keyword evidence="9" id="KW-1185">Reference proteome</keyword>
<comment type="similarity">
    <text evidence="3">Belongs to the ISY1 family.</text>
</comment>
<dbReference type="GO" id="GO:0000974">
    <property type="term" value="C:Prp19 complex"/>
    <property type="evidence" value="ECO:0007669"/>
    <property type="project" value="UniProtKB-ARBA"/>
</dbReference>
<reference evidence="8 9" key="1">
    <citation type="journal article" date="2018" name="Nat. Ecol. Evol.">
        <title>Pezizomycetes genomes reveal the molecular basis of ectomycorrhizal truffle lifestyle.</title>
        <authorList>
            <person name="Murat C."/>
            <person name="Payen T."/>
            <person name="Noel B."/>
            <person name="Kuo A."/>
            <person name="Morin E."/>
            <person name="Chen J."/>
            <person name="Kohler A."/>
            <person name="Krizsan K."/>
            <person name="Balestrini R."/>
            <person name="Da Silva C."/>
            <person name="Montanini B."/>
            <person name="Hainaut M."/>
            <person name="Levati E."/>
            <person name="Barry K.W."/>
            <person name="Belfiori B."/>
            <person name="Cichocki N."/>
            <person name="Clum A."/>
            <person name="Dockter R.B."/>
            <person name="Fauchery L."/>
            <person name="Guy J."/>
            <person name="Iotti M."/>
            <person name="Le Tacon F."/>
            <person name="Lindquist E.A."/>
            <person name="Lipzen A."/>
            <person name="Malagnac F."/>
            <person name="Mello A."/>
            <person name="Molinier V."/>
            <person name="Miyauchi S."/>
            <person name="Poulain J."/>
            <person name="Riccioni C."/>
            <person name="Rubini A."/>
            <person name="Sitrit Y."/>
            <person name="Splivallo R."/>
            <person name="Traeger S."/>
            <person name="Wang M."/>
            <person name="Zifcakova L."/>
            <person name="Wipf D."/>
            <person name="Zambonelli A."/>
            <person name="Paolocci F."/>
            <person name="Nowrousian M."/>
            <person name="Ottonello S."/>
            <person name="Baldrian P."/>
            <person name="Spatafora J.W."/>
            <person name="Henrissat B."/>
            <person name="Nagy L.G."/>
            <person name="Aury J.M."/>
            <person name="Wincker P."/>
            <person name="Grigoriev I.V."/>
            <person name="Bonfante P."/>
            <person name="Martin F.M."/>
        </authorList>
    </citation>
    <scope>NUCLEOTIDE SEQUENCE [LARGE SCALE GENOMIC DNA]</scope>
    <source>
        <strain evidence="8 9">ATCC MYA-4762</strain>
    </source>
</reference>
<protein>
    <submittedName>
        <fullName evidence="8">Isy1-like splicing factor</fullName>
    </submittedName>
</protein>
<evidence type="ECO:0000256" key="4">
    <source>
        <dbReference type="ARBA" id="ARBA00022728"/>
    </source>
</evidence>
<keyword evidence="4" id="KW-0507">mRNA processing</keyword>
<comment type="subcellular location">
    <subcellularLocation>
        <location evidence="2">Nucleus</location>
    </subcellularLocation>
</comment>
<dbReference type="PANTHER" id="PTHR13021">
    <property type="entry name" value="PRE-MRNA-SPLICING FACTOR ISY1"/>
    <property type="match status" value="1"/>
</dbReference>
<keyword evidence="6" id="KW-0539">Nucleus</keyword>
<evidence type="ECO:0000256" key="2">
    <source>
        <dbReference type="ARBA" id="ARBA00004123"/>
    </source>
</evidence>
<evidence type="ECO:0000313" key="9">
    <source>
        <dbReference type="Proteomes" id="UP000267821"/>
    </source>
</evidence>
<name>A0A3N4LVT5_9PEZI</name>
<evidence type="ECO:0000256" key="3">
    <source>
        <dbReference type="ARBA" id="ARBA00007002"/>
    </source>
</evidence>
<proteinExistence type="inferred from homology"/>
<keyword evidence="5" id="KW-0508">mRNA splicing</keyword>
<dbReference type="GO" id="GO:0005684">
    <property type="term" value="C:U2-type spliceosomal complex"/>
    <property type="evidence" value="ECO:0007669"/>
    <property type="project" value="UniProtKB-ARBA"/>
</dbReference>
<feature type="region of interest" description="Disordered" evidence="7">
    <location>
        <begin position="188"/>
        <end position="220"/>
    </location>
</feature>
<gene>
    <name evidence="8" type="ORF">L211DRAFT_861132</name>
</gene>
<dbReference type="FunCoup" id="A0A3N4LVT5">
    <property type="interactions" value="205"/>
</dbReference>